<dbReference type="Proteomes" id="UP000719412">
    <property type="component" value="Unassembled WGS sequence"/>
</dbReference>
<reference evidence="2" key="1">
    <citation type="journal article" date="2020" name="J Insects Food Feed">
        <title>The yellow mealworm (Tenebrio molitor) genome: a resource for the emerging insects as food and feed industry.</title>
        <authorList>
            <person name="Eriksson T."/>
            <person name="Andere A."/>
            <person name="Kelstrup H."/>
            <person name="Emery V."/>
            <person name="Picard C."/>
        </authorList>
    </citation>
    <scope>NUCLEOTIDE SEQUENCE</scope>
    <source>
        <strain evidence="2">Stoneville</strain>
        <tissue evidence="2">Whole head</tissue>
    </source>
</reference>
<comment type="caution">
    <text evidence="2">The sequence shown here is derived from an EMBL/GenBank/DDBJ whole genome shotgun (WGS) entry which is preliminary data.</text>
</comment>
<name>A0A8J6L7U7_TENMO</name>
<organism evidence="2 3">
    <name type="scientific">Tenebrio molitor</name>
    <name type="common">Yellow mealworm beetle</name>
    <dbReference type="NCBI Taxonomy" id="7067"/>
    <lineage>
        <taxon>Eukaryota</taxon>
        <taxon>Metazoa</taxon>
        <taxon>Ecdysozoa</taxon>
        <taxon>Arthropoda</taxon>
        <taxon>Hexapoda</taxon>
        <taxon>Insecta</taxon>
        <taxon>Pterygota</taxon>
        <taxon>Neoptera</taxon>
        <taxon>Endopterygota</taxon>
        <taxon>Coleoptera</taxon>
        <taxon>Polyphaga</taxon>
        <taxon>Cucujiformia</taxon>
        <taxon>Tenebrionidae</taxon>
        <taxon>Tenebrio</taxon>
    </lineage>
</organism>
<feature type="compositionally biased region" description="Basic and acidic residues" evidence="1">
    <location>
        <begin position="998"/>
        <end position="1009"/>
    </location>
</feature>
<dbReference type="GO" id="GO:0003676">
    <property type="term" value="F:nucleic acid binding"/>
    <property type="evidence" value="ECO:0007669"/>
    <property type="project" value="InterPro"/>
</dbReference>
<feature type="region of interest" description="Disordered" evidence="1">
    <location>
        <begin position="217"/>
        <end position="284"/>
    </location>
</feature>
<dbReference type="Gene3D" id="3.30.420.10">
    <property type="entry name" value="Ribonuclease H-like superfamily/Ribonuclease H"/>
    <property type="match status" value="1"/>
</dbReference>
<dbReference type="GO" id="GO:0005789">
    <property type="term" value="C:endoplasmic reticulum membrane"/>
    <property type="evidence" value="ECO:0007669"/>
    <property type="project" value="TreeGrafter"/>
</dbReference>
<feature type="compositionally biased region" description="Polar residues" evidence="1">
    <location>
        <begin position="252"/>
        <end position="265"/>
    </location>
</feature>
<dbReference type="InterPro" id="IPR036397">
    <property type="entry name" value="RNaseH_sf"/>
</dbReference>
<dbReference type="AlphaFoldDB" id="A0A8J6L7U7"/>
<dbReference type="EMBL" id="JABDTM020027805">
    <property type="protein sequence ID" value="KAH0809962.1"/>
    <property type="molecule type" value="Genomic_DNA"/>
</dbReference>
<evidence type="ECO:0000313" key="3">
    <source>
        <dbReference type="Proteomes" id="UP000719412"/>
    </source>
</evidence>
<dbReference type="InterPro" id="IPR052384">
    <property type="entry name" value="TMTC_O-mannosyltransferase"/>
</dbReference>
<accession>A0A8J6L7U7</accession>
<dbReference type="GO" id="GO:0035269">
    <property type="term" value="P:protein O-linked glycosylation via mannose"/>
    <property type="evidence" value="ECO:0007669"/>
    <property type="project" value="TreeGrafter"/>
</dbReference>
<sequence length="1024" mass="115410">MVGYDPLCRRDLIFHAASPYSRGRNSITAERNYLFRRIERAKRVRGHKSWSKRANAEFPKRAPTTSCHPSKAESRNLRTLNTGAAKCRDKRHIDFATYDGRRRRNRQGDHTANVFLKESFCPVVLLWSYICIYVRLVLTDSNTMASPILHLTPLYFNFWGHTKDLVYEVEINTKDQLQKRVTDAANQIRKNPEMLNSVYENWQCFYFGGIDIKPRVKRHRKKSTARDPTGGQRAVSGRRRKTKAPSAGGMRSHSTPLRPFTSSTRLRVFDAPSGTSTGKRATTPDPVVGHEWIFTVETRMHRDPDKDKSNESSKNDDSEESFKEMILLREEYKNNHDLDTLADSYVLKSSEVSGFAAEMACKRKHSKYSSIISSNYVFKGLAFETLGPWCKEAIDFINVIGNRLIAESGDSKSKKFLFERISLAIQRGNAASIRGTFPDSAILSEIFKECFIGEEKAEGIKLQHLPAKIYNKKAQIELTLLVMFVFHPDVMSQQVASVVRGNGKNMTYAADANKISNTSRCTAELHLTRHTNLLLLLQQMPSVSDRFFPSPLTYDGGLGEGGGAICLFLDDIARSPPFATILSHSAVSCKCVSFSWVPERLSRWLCRDSGDSGATCTPFRRVDHQYSRNARLDYITAACRWRVAQFRLGPPGELHSMDYVSSLCCLLAFLLYYNTLDAGFVYDDRRAILSNPDLLPKTPWSRLLEDDFWGTPLSDSGSHGSYRPLCVLTFRLNYLLGGFQPWGYHLVNVLLHCLATALLVKLARQVLPKSKSSIGPAITGLVFATHPVHTEAVAGVVGRADLAACNFYLLAFLAYVTHTKHRDSLCCHRCNNNKTQANKEDNMKQLRTLKYHKFVYSLQKNVTSCNWPKRIGREVVHSEVCGKSVFLMGAADKQTCCWGSLAKQWIYLGLCVVLALAAMLSKETGVTVLGFCMVYDFIYCSSLKKARGAPRRPQSGCIVINLPEPRGVARLGSQHKLDPVSDPDKLFSQHRLGSMDRLPPKEDVLNDRNKARKAIRPVRDSGRN</sequence>
<protein>
    <submittedName>
        <fullName evidence="2">Uncharacterized protein</fullName>
    </submittedName>
</protein>
<gene>
    <name evidence="2" type="ORF">GEV33_012828</name>
</gene>
<keyword evidence="3" id="KW-1185">Reference proteome</keyword>
<evidence type="ECO:0000313" key="2">
    <source>
        <dbReference type="EMBL" id="KAH0809962.1"/>
    </source>
</evidence>
<reference evidence="2" key="2">
    <citation type="submission" date="2021-08" db="EMBL/GenBank/DDBJ databases">
        <authorList>
            <person name="Eriksson T."/>
        </authorList>
    </citation>
    <scope>NUCLEOTIDE SEQUENCE</scope>
    <source>
        <strain evidence="2">Stoneville</strain>
        <tissue evidence="2">Whole head</tissue>
    </source>
</reference>
<evidence type="ECO:0000256" key="1">
    <source>
        <dbReference type="SAM" id="MobiDB-lite"/>
    </source>
</evidence>
<dbReference type="PANTHER" id="PTHR44216:SF3">
    <property type="entry name" value="PROTEIN O-MANNOSYL-TRANSFERASE TMTC2"/>
    <property type="match status" value="1"/>
</dbReference>
<dbReference type="PANTHER" id="PTHR44216">
    <property type="entry name" value="PROTEIN O-MANNOSYL-TRANSFERASE TMTC2"/>
    <property type="match status" value="1"/>
</dbReference>
<proteinExistence type="predicted"/>
<dbReference type="GO" id="GO:0000030">
    <property type="term" value="F:mannosyltransferase activity"/>
    <property type="evidence" value="ECO:0007669"/>
    <property type="project" value="TreeGrafter"/>
</dbReference>
<feature type="region of interest" description="Disordered" evidence="1">
    <location>
        <begin position="52"/>
        <end position="74"/>
    </location>
</feature>
<feature type="region of interest" description="Disordered" evidence="1">
    <location>
        <begin position="299"/>
        <end position="321"/>
    </location>
</feature>
<feature type="region of interest" description="Disordered" evidence="1">
    <location>
        <begin position="991"/>
        <end position="1024"/>
    </location>
</feature>